<protein>
    <submittedName>
        <fullName evidence="7">(2,3-dihydroxybenzoyl)adenylate synthase</fullName>
    </submittedName>
</protein>
<evidence type="ECO:0000256" key="1">
    <source>
        <dbReference type="ARBA" id="ARBA00006432"/>
    </source>
</evidence>
<dbReference type="FunFam" id="2.30.38.10:FF:000003">
    <property type="entry name" value="Vibriobactin-specific 2,3-dihydroxybenzoate-AMP ligase"/>
    <property type="match status" value="1"/>
</dbReference>
<evidence type="ECO:0000256" key="2">
    <source>
        <dbReference type="ARBA" id="ARBA00022598"/>
    </source>
</evidence>
<dbReference type="Gene3D" id="3.40.50.980">
    <property type="match status" value="2"/>
</dbReference>
<dbReference type="SUPFAM" id="SSF56801">
    <property type="entry name" value="Acetyl-CoA synthetase-like"/>
    <property type="match status" value="1"/>
</dbReference>
<dbReference type="PROSITE" id="PS00455">
    <property type="entry name" value="AMP_BINDING"/>
    <property type="match status" value="1"/>
</dbReference>
<dbReference type="Gene3D" id="2.30.38.10">
    <property type="entry name" value="Luciferase, Domain 3"/>
    <property type="match status" value="1"/>
</dbReference>
<dbReference type="PANTHER" id="PTHR43767:SF1">
    <property type="entry name" value="NONRIBOSOMAL PEPTIDE SYNTHASE PES1 (EUROFUNG)-RELATED"/>
    <property type="match status" value="1"/>
</dbReference>
<dbReference type="RefSeq" id="WP_369249783.1">
    <property type="nucleotide sequence ID" value="NZ_CP163443.1"/>
</dbReference>
<evidence type="ECO:0000259" key="5">
    <source>
        <dbReference type="Pfam" id="PF00501"/>
    </source>
</evidence>
<evidence type="ECO:0000313" key="7">
    <source>
        <dbReference type="EMBL" id="XDQ56711.1"/>
    </source>
</evidence>
<dbReference type="GO" id="GO:0005524">
    <property type="term" value="F:ATP binding"/>
    <property type="evidence" value="ECO:0007669"/>
    <property type="project" value="UniProtKB-KW"/>
</dbReference>
<organism evidence="7">
    <name type="scientific">Streptomyces sp. R41</name>
    <dbReference type="NCBI Taxonomy" id="3238632"/>
    <lineage>
        <taxon>Bacteria</taxon>
        <taxon>Bacillati</taxon>
        <taxon>Actinomycetota</taxon>
        <taxon>Actinomycetes</taxon>
        <taxon>Kitasatosporales</taxon>
        <taxon>Streptomycetaceae</taxon>
        <taxon>Streptomyces</taxon>
    </lineage>
</organism>
<dbReference type="PANTHER" id="PTHR43767">
    <property type="entry name" value="LONG-CHAIN-FATTY-ACID--COA LIGASE"/>
    <property type="match status" value="1"/>
</dbReference>
<dbReference type="FunFam" id="3.30.300.30:FF:000008">
    <property type="entry name" value="2,3-dihydroxybenzoate-AMP ligase"/>
    <property type="match status" value="1"/>
</dbReference>
<dbReference type="AlphaFoldDB" id="A0AB39RPT3"/>
<sequence length="537" mass="58117">MLEGCVPWPTEFAERYRREGYWQGRTLHDLLRAAEREHGDRTAVVSGARRLTFTRLLAEADELAAGLYDSGVRARDRVVVQLPNQDTFVVLCFALFRLGAVPVMALPGHRRNEIVHLCRHADAVAYVVPDRFQGYDYRALAREVRAEVPGLRHVLVAGDAGEFTPLAGLRAAPVQLPPVDPGEVALLLLSGGTTGLPKLIPRTHDDYAYNALACARALDVDRHSAYLAATPVAHNAALGCPGVLGTLFVGGKAVLAANPSPEEALPLVLREGVTLTTLVPPLVMMWLADPEVAKADLSGLLLQVGSSKFQPEVARQVRATLGCRLTQWYGIGEGLLTHTRLDDPDDVVLTTEGRPLSGADEIRVVDDAGRDVSPGEVGELLARGPYTIRGYYRAAEQNAKAFTPDGFFRTGDLVRLTPERNLVVSGRVKDIIHRGGDKVSAEEVENHLLAHPAVRDVAVVGLADDSLGERVCAYVIAESDPDAAPGERLRLGRLKAFLKERGLAAYKLPDQLELVDSFPKTPVGKVDKKVLRARGGS</sequence>
<dbReference type="InterPro" id="IPR045851">
    <property type="entry name" value="AMP-bd_C_sf"/>
</dbReference>
<dbReference type="GO" id="GO:0016878">
    <property type="term" value="F:acid-thiol ligase activity"/>
    <property type="evidence" value="ECO:0007669"/>
    <property type="project" value="UniProtKB-ARBA"/>
</dbReference>
<dbReference type="Gene3D" id="3.30.300.30">
    <property type="match status" value="1"/>
</dbReference>
<accession>A0AB39RPT3</accession>
<keyword evidence="2" id="KW-0436">Ligase</keyword>
<keyword evidence="3" id="KW-0547">Nucleotide-binding</keyword>
<dbReference type="Pfam" id="PF00501">
    <property type="entry name" value="AMP-binding"/>
    <property type="match status" value="1"/>
</dbReference>
<evidence type="ECO:0000256" key="3">
    <source>
        <dbReference type="ARBA" id="ARBA00022741"/>
    </source>
</evidence>
<proteinExistence type="inferred from homology"/>
<feature type="domain" description="AMP-dependent synthetase/ligase" evidence="5">
    <location>
        <begin position="33"/>
        <end position="392"/>
    </location>
</feature>
<evidence type="ECO:0000259" key="6">
    <source>
        <dbReference type="Pfam" id="PF13193"/>
    </source>
</evidence>
<dbReference type="InterPro" id="IPR020845">
    <property type="entry name" value="AMP-binding_CS"/>
</dbReference>
<reference evidence="7" key="1">
    <citation type="submission" date="2024-07" db="EMBL/GenBank/DDBJ databases">
        <authorList>
            <person name="Yu S.T."/>
        </authorList>
    </citation>
    <scope>NUCLEOTIDE SEQUENCE</scope>
    <source>
        <strain evidence="7">R41</strain>
    </source>
</reference>
<comment type="similarity">
    <text evidence="1">Belongs to the ATP-dependent AMP-binding enzyme family.</text>
</comment>
<dbReference type="InterPro" id="IPR050237">
    <property type="entry name" value="ATP-dep_AMP-bd_enzyme"/>
</dbReference>
<dbReference type="EMBL" id="CP163443">
    <property type="protein sequence ID" value="XDQ56711.1"/>
    <property type="molecule type" value="Genomic_DNA"/>
</dbReference>
<dbReference type="Pfam" id="PF13193">
    <property type="entry name" value="AMP-binding_C"/>
    <property type="match status" value="1"/>
</dbReference>
<keyword evidence="4" id="KW-0067">ATP-binding</keyword>
<name>A0AB39RPT3_9ACTN</name>
<evidence type="ECO:0000256" key="4">
    <source>
        <dbReference type="ARBA" id="ARBA00022840"/>
    </source>
</evidence>
<dbReference type="InterPro" id="IPR000873">
    <property type="entry name" value="AMP-dep_synth/lig_dom"/>
</dbReference>
<feature type="domain" description="AMP-binding enzyme C-terminal" evidence="6">
    <location>
        <begin position="443"/>
        <end position="525"/>
    </location>
</feature>
<gene>
    <name evidence="7" type="ORF">AB5J53_36070</name>
</gene>
<dbReference type="InterPro" id="IPR025110">
    <property type="entry name" value="AMP-bd_C"/>
</dbReference>